<dbReference type="SMART" id="SM00382">
    <property type="entry name" value="AAA"/>
    <property type="match status" value="1"/>
</dbReference>
<dbReference type="Pfam" id="PF07319">
    <property type="entry name" value="DnaI_N"/>
    <property type="match status" value="1"/>
</dbReference>
<dbReference type="GO" id="GO:0006260">
    <property type="term" value="P:DNA replication"/>
    <property type="evidence" value="ECO:0007669"/>
    <property type="project" value="TreeGrafter"/>
</dbReference>
<dbReference type="InterPro" id="IPR003593">
    <property type="entry name" value="AAA+_ATPase"/>
</dbReference>
<name>A0A3L9DQ93_9STRE</name>
<keyword evidence="3" id="KW-1185">Reference proteome</keyword>
<dbReference type="Gene3D" id="3.40.50.300">
    <property type="entry name" value="P-loop containing nucleotide triphosphate hydrolases"/>
    <property type="match status" value="1"/>
</dbReference>
<dbReference type="SUPFAM" id="SSF52540">
    <property type="entry name" value="P-loop containing nucleoside triphosphate hydrolases"/>
    <property type="match status" value="1"/>
</dbReference>
<dbReference type="RefSeq" id="WP_121836403.1">
    <property type="nucleotide sequence ID" value="NZ_CP163513.1"/>
</dbReference>
<dbReference type="InterPro" id="IPR027417">
    <property type="entry name" value="P-loop_NTPase"/>
</dbReference>
<evidence type="ECO:0000259" key="1">
    <source>
        <dbReference type="SMART" id="SM00382"/>
    </source>
</evidence>
<comment type="caution">
    <text evidence="2">The sequence shown here is derived from an EMBL/GenBank/DDBJ whole genome shotgun (WGS) entry which is preliminary data.</text>
</comment>
<sequence>MEKVGQTIERSQHLHRAVTDDLMRVILADSEVADFIARHQMTSEQIKRSLPKFNQYRNERAKFEAGDASYLAKGYQPVLFMNEGYADVSYRETAELKAAQNQQAIENRINLVSLPKTYKKITFQDVNLDDVNRIQVLDDLTTFVADYPQAQQKGLYLHGDMGVGKSFMLAAMARELAEKKGVSTTFLHFPSFAIDIKNAINTGTVKEEIDAVKKSQVLILDDIGAEQSTSWVRDEVLQVILQYRMLEELPTFFTSNYSFSDLEKKMGMIRGSDETWQAKRVMERIRFLAKEVHLRGENRR</sequence>
<organism evidence="2 3">
    <name type="scientific">Streptococcus hillyeri</name>
    <dbReference type="NCBI Taxonomy" id="2282420"/>
    <lineage>
        <taxon>Bacteria</taxon>
        <taxon>Bacillati</taxon>
        <taxon>Bacillota</taxon>
        <taxon>Bacilli</taxon>
        <taxon>Lactobacillales</taxon>
        <taxon>Streptococcaceae</taxon>
        <taxon>Streptococcus</taxon>
    </lineage>
</organism>
<feature type="domain" description="AAA+ ATPase" evidence="1">
    <location>
        <begin position="151"/>
        <end position="283"/>
    </location>
</feature>
<dbReference type="InterPro" id="IPR002611">
    <property type="entry name" value="IstB_ATP-bd"/>
</dbReference>
<dbReference type="Pfam" id="PF01695">
    <property type="entry name" value="IstB_IS21"/>
    <property type="match status" value="1"/>
</dbReference>
<dbReference type="PANTHER" id="PTHR30050">
    <property type="entry name" value="CHROMOSOMAL REPLICATION INITIATOR PROTEIN DNAA"/>
    <property type="match status" value="1"/>
</dbReference>
<dbReference type="EMBL" id="RCVM01000031">
    <property type="protein sequence ID" value="RLY01262.1"/>
    <property type="molecule type" value="Genomic_DNA"/>
</dbReference>
<accession>A0A3L9DQ93</accession>
<evidence type="ECO:0000313" key="3">
    <source>
        <dbReference type="Proteomes" id="UP000279194"/>
    </source>
</evidence>
<dbReference type="AlphaFoldDB" id="A0A3L9DQ93"/>
<dbReference type="PANTHER" id="PTHR30050:SF8">
    <property type="entry name" value="PRIMOSOMAL PROTEIN DNAI"/>
    <property type="match status" value="1"/>
</dbReference>
<gene>
    <name evidence="2" type="primary">dnaI</name>
    <name evidence="2" type="ORF">EAF07_10015</name>
</gene>
<dbReference type="GO" id="GO:0005524">
    <property type="term" value="F:ATP binding"/>
    <property type="evidence" value="ECO:0007669"/>
    <property type="project" value="InterPro"/>
</dbReference>
<proteinExistence type="predicted"/>
<reference evidence="2 3" key="1">
    <citation type="submission" date="2018-10" db="EMBL/GenBank/DDBJ databases">
        <title>Streptococcus hillyeri sp. nov., isolated from equine tracheal sample.</title>
        <authorList>
            <person name="Macfadyen A.C."/>
            <person name="Waller A."/>
            <person name="Paterson G.K."/>
        </authorList>
    </citation>
    <scope>NUCLEOTIDE SEQUENCE [LARGE SCALE GENOMIC DNA]</scope>
    <source>
        <strain evidence="2 3">28462</strain>
    </source>
</reference>
<dbReference type="OrthoDB" id="61127at2"/>
<protein>
    <submittedName>
        <fullName evidence="2">Primosomal protein DnaI</fullName>
    </submittedName>
</protein>
<dbReference type="CDD" id="cd00009">
    <property type="entry name" value="AAA"/>
    <property type="match status" value="1"/>
</dbReference>
<dbReference type="InterPro" id="IPR009928">
    <property type="entry name" value="DnaI_N"/>
</dbReference>
<dbReference type="NCBIfam" id="NF006505">
    <property type="entry name" value="PRK08939.1"/>
    <property type="match status" value="1"/>
</dbReference>
<evidence type="ECO:0000313" key="2">
    <source>
        <dbReference type="EMBL" id="RLY01262.1"/>
    </source>
</evidence>
<dbReference type="Proteomes" id="UP000279194">
    <property type="component" value="Unassembled WGS sequence"/>
</dbReference>